<dbReference type="CDD" id="cd07344">
    <property type="entry name" value="M48_yhfN_like"/>
    <property type="match status" value="1"/>
</dbReference>
<accession>A0A5P2BFE3</accession>
<name>A0A5P2BFE3_STRVZ</name>
<keyword evidence="2" id="KW-0378">Hydrolase</keyword>
<organism evidence="2 3">
    <name type="scientific">Streptomyces venezuelae</name>
    <dbReference type="NCBI Taxonomy" id="54571"/>
    <lineage>
        <taxon>Bacteria</taxon>
        <taxon>Bacillati</taxon>
        <taxon>Actinomycetota</taxon>
        <taxon>Actinomycetes</taxon>
        <taxon>Kitasatosporales</taxon>
        <taxon>Streptomycetaceae</taxon>
        <taxon>Streptomyces</taxon>
    </lineage>
</organism>
<dbReference type="AlphaFoldDB" id="A0A5P2BFE3"/>
<sequence>MNTTSARFAVRGIDVHVVYKDIKNLHIGVYPPIGRVRVAAPQQLDDDQVRLAVIQRLPWIKRQQDQLRSAERQSVREMVSGESHYVWGVRRRLKVIERPGRPHVELDGDRMVLYVPSGTSEERRRDLLDRWCREQLRQAIPALIERWETKLGVSVPWWGIRRMKTKWGSCNRETRRLWFNSELAKKHPECLEYVVVHEMVHYLERGHGQRFAQLMDGFLPDWRSRRDRLNDAPLSDELWTGR</sequence>
<dbReference type="PANTHER" id="PTHR30399">
    <property type="entry name" value="UNCHARACTERIZED PROTEIN YGJP"/>
    <property type="match status" value="1"/>
</dbReference>
<gene>
    <name evidence="2" type="ORF">DEJ47_24830</name>
</gene>
<proteinExistence type="predicted"/>
<evidence type="ECO:0000313" key="3">
    <source>
        <dbReference type="Proteomes" id="UP000323046"/>
    </source>
</evidence>
<feature type="domain" description="YgjP-like metallopeptidase" evidence="1">
    <location>
        <begin position="27"/>
        <end position="231"/>
    </location>
</feature>
<protein>
    <submittedName>
        <fullName evidence="2">Metal-dependent hydrolase</fullName>
    </submittedName>
</protein>
<evidence type="ECO:0000259" key="1">
    <source>
        <dbReference type="Pfam" id="PF01863"/>
    </source>
</evidence>
<dbReference type="PANTHER" id="PTHR30399:SF1">
    <property type="entry name" value="UTP PYROPHOSPHATASE"/>
    <property type="match status" value="1"/>
</dbReference>
<dbReference type="OrthoDB" id="9811177at2"/>
<dbReference type="InterPro" id="IPR002725">
    <property type="entry name" value="YgjP-like_metallopeptidase"/>
</dbReference>
<keyword evidence="3" id="KW-1185">Reference proteome</keyword>
<dbReference type="GO" id="GO:0016787">
    <property type="term" value="F:hydrolase activity"/>
    <property type="evidence" value="ECO:0007669"/>
    <property type="project" value="UniProtKB-KW"/>
</dbReference>
<dbReference type="Gene3D" id="3.30.2010.10">
    <property type="entry name" value="Metalloproteases ('zincins'), catalytic domain"/>
    <property type="match status" value="1"/>
</dbReference>
<dbReference type="EMBL" id="CP029193">
    <property type="protein sequence ID" value="QES29225.1"/>
    <property type="molecule type" value="Genomic_DNA"/>
</dbReference>
<dbReference type="Proteomes" id="UP000323046">
    <property type="component" value="Chromosome"/>
</dbReference>
<dbReference type="Pfam" id="PF01863">
    <property type="entry name" value="YgjP-like"/>
    <property type="match status" value="1"/>
</dbReference>
<evidence type="ECO:0000313" key="2">
    <source>
        <dbReference type="EMBL" id="QES29225.1"/>
    </source>
</evidence>
<reference evidence="2 3" key="1">
    <citation type="submission" date="2018-05" db="EMBL/GenBank/DDBJ databases">
        <title>Streptomyces venezuelae.</title>
        <authorList>
            <person name="Kim W."/>
            <person name="Lee N."/>
            <person name="Cho B.-K."/>
        </authorList>
    </citation>
    <scope>NUCLEOTIDE SEQUENCE [LARGE SCALE GENOMIC DNA]</scope>
    <source>
        <strain evidence="2 3">ATCC 14583</strain>
    </source>
</reference>
<dbReference type="InterPro" id="IPR053136">
    <property type="entry name" value="UTP_pyrophosphatase-like"/>
</dbReference>